<evidence type="ECO:0000313" key="4">
    <source>
        <dbReference type="Proteomes" id="UP000095347"/>
    </source>
</evidence>
<dbReference type="EMBL" id="MCGG01000009">
    <property type="protein sequence ID" value="OEJ69061.1"/>
    <property type="molecule type" value="Genomic_DNA"/>
</dbReference>
<dbReference type="GO" id="GO:0000162">
    <property type="term" value="P:L-tryptophan biosynthetic process"/>
    <property type="evidence" value="ECO:0007669"/>
    <property type="project" value="TreeGrafter"/>
</dbReference>
<dbReference type="InterPro" id="IPR036038">
    <property type="entry name" value="Aminotransferase-like"/>
</dbReference>
<name>A0A1E5QAP6_9PROT</name>
<dbReference type="Gene3D" id="3.30.470.10">
    <property type="match status" value="1"/>
</dbReference>
<dbReference type="NCBIfam" id="TIGR00553">
    <property type="entry name" value="pabB"/>
    <property type="match status" value="1"/>
</dbReference>
<evidence type="ECO:0000256" key="1">
    <source>
        <dbReference type="ARBA" id="ARBA00014472"/>
    </source>
</evidence>
<evidence type="ECO:0000259" key="2">
    <source>
        <dbReference type="Pfam" id="PF00425"/>
    </source>
</evidence>
<reference evidence="4" key="1">
    <citation type="submission" date="2016-07" db="EMBL/GenBank/DDBJ databases">
        <authorList>
            <person name="Florea S."/>
            <person name="Webb J.S."/>
            <person name="Jaromczyk J."/>
            <person name="Schardl C.L."/>
        </authorList>
    </citation>
    <scope>NUCLEOTIDE SEQUENCE [LARGE SCALE GENOMIC DNA]</scope>
    <source>
        <strain evidence="4">MV-1</strain>
    </source>
</reference>
<dbReference type="PANTHER" id="PTHR11236">
    <property type="entry name" value="AMINOBENZOATE/ANTHRANILATE SYNTHASE"/>
    <property type="match status" value="1"/>
</dbReference>
<dbReference type="SUPFAM" id="SSF56752">
    <property type="entry name" value="D-aminoacid aminotransferase-like PLP-dependent enzymes"/>
    <property type="match status" value="1"/>
</dbReference>
<proteinExistence type="predicted"/>
<dbReference type="STRING" id="28181.BEN30_04965"/>
<gene>
    <name evidence="3" type="ORF">BEN30_04965</name>
</gene>
<dbReference type="SUPFAM" id="SSF56322">
    <property type="entry name" value="ADC synthase"/>
    <property type="match status" value="1"/>
</dbReference>
<keyword evidence="4" id="KW-1185">Reference proteome</keyword>
<dbReference type="Pfam" id="PF00425">
    <property type="entry name" value="Chorismate_bind"/>
    <property type="match status" value="1"/>
</dbReference>
<dbReference type="InterPro" id="IPR015890">
    <property type="entry name" value="Chorismate_C"/>
</dbReference>
<evidence type="ECO:0000313" key="3">
    <source>
        <dbReference type="EMBL" id="OEJ69061.1"/>
    </source>
</evidence>
<feature type="domain" description="Chorismate-utilising enzyme C-terminal" evidence="2">
    <location>
        <begin position="138"/>
        <end position="394"/>
    </location>
</feature>
<dbReference type="InterPro" id="IPR019999">
    <property type="entry name" value="Anth_synth_I-like"/>
</dbReference>
<accession>A0A1E5QAP6</accession>
<comment type="caution">
    <text evidence="3">The sequence shown here is derived from an EMBL/GenBank/DDBJ whole genome shotgun (WGS) entry which is preliminary data.</text>
</comment>
<dbReference type="InterPro" id="IPR005802">
    <property type="entry name" value="ADC_synth_comp_1"/>
</dbReference>
<dbReference type="Gene3D" id="3.20.10.10">
    <property type="entry name" value="D-amino Acid Aminotransferase, subunit A, domain 2"/>
    <property type="match status" value="1"/>
</dbReference>
<dbReference type="GO" id="GO:0046820">
    <property type="term" value="F:4-amino-4-deoxychorismate synthase activity"/>
    <property type="evidence" value="ECO:0007669"/>
    <property type="project" value="TreeGrafter"/>
</dbReference>
<dbReference type="Proteomes" id="UP000095347">
    <property type="component" value="Unassembled WGS sequence"/>
</dbReference>
<dbReference type="InterPro" id="IPR043131">
    <property type="entry name" value="BCAT-like_N"/>
</dbReference>
<protein>
    <recommendedName>
        <fullName evidence="1">Probable branched-chain-amino-acid aminotransferase</fullName>
    </recommendedName>
</protein>
<dbReference type="Pfam" id="PF01063">
    <property type="entry name" value="Aminotran_4"/>
    <property type="match status" value="1"/>
</dbReference>
<dbReference type="PRINTS" id="PR00095">
    <property type="entry name" value="ANTSNTHASEI"/>
</dbReference>
<organism evidence="3 4">
    <name type="scientific">Magnetovibrio blakemorei</name>
    <dbReference type="NCBI Taxonomy" id="28181"/>
    <lineage>
        <taxon>Bacteria</taxon>
        <taxon>Pseudomonadati</taxon>
        <taxon>Pseudomonadota</taxon>
        <taxon>Alphaproteobacteria</taxon>
        <taxon>Rhodospirillales</taxon>
        <taxon>Magnetovibrionaceae</taxon>
        <taxon>Magnetovibrio</taxon>
    </lineage>
</organism>
<sequence length="615" mass="68139">MRVFSNDVNWKRPQLGTNAPMELTAPYVLIDDMTTPDGVLLFTNPRDMLICTQPQDVAAVLAKIDQALEDGHHVAGYLAYELGYVLEPKLAPLLPLERNGPLIWMGVFDAPYPVDAGLFDAWATEPHSVSALRPAEERDTYLKKIETIREHIRAGDVYQINHTFKQRFDFSGSPLSLFAHLRQNQQARYGALIATGDRHILSLSPELFVDVSANLARTRPMKGTAARAANPLDDEARKHWLCHDEKSKAENLMIVDLLRNDLSRIALVGSVNVTDLFHVETYPTLHQMTSAIEAKLRPGTPFSHLIKALFPCGSVTGAPKVKAMEIIRSLETEPRGVYTGAIGYGAPGNVVRLNVAIRTISLSGEGGREGEMGIGSGIVYDSEPAEEWDECHLKARFLTQPQPSFDLLETLLWEPGSGFALLDRHLQRMADSAHYFGYGFDEDVALSTLNQAIPTKPDTPLKVRLLLSANATFTTEATPLLPQPTDQVWRFNVSEAPISRDNPFVYHKTTNRAFHDDERTRLHAVNGCDEVLFCNEFGELTEGSITNIFLEINDQLLTPALHCGLLAGTLRQDLIDTGRAVEAVLRPADLEKAERIWLGNSVRGLVPATPARPPH</sequence>
<dbReference type="AlphaFoldDB" id="A0A1E5QAP6"/>
<dbReference type="InterPro" id="IPR005801">
    <property type="entry name" value="ADC_synthase"/>
</dbReference>
<dbReference type="Gene3D" id="3.60.120.10">
    <property type="entry name" value="Anthranilate synthase"/>
    <property type="match status" value="1"/>
</dbReference>
<dbReference type="GO" id="GO:0009396">
    <property type="term" value="P:folic acid-containing compound biosynthetic process"/>
    <property type="evidence" value="ECO:0007669"/>
    <property type="project" value="InterPro"/>
</dbReference>
<dbReference type="PANTHER" id="PTHR11236:SF50">
    <property type="entry name" value="AMINODEOXYCHORISMATE SYNTHASE COMPONENT 1"/>
    <property type="match status" value="1"/>
</dbReference>
<dbReference type="InterPro" id="IPR001544">
    <property type="entry name" value="Aminotrans_IV"/>
</dbReference>
<dbReference type="InterPro" id="IPR043132">
    <property type="entry name" value="BCAT-like_C"/>
</dbReference>